<evidence type="ECO:0000256" key="1">
    <source>
        <dbReference type="SAM" id="MobiDB-lite"/>
    </source>
</evidence>
<dbReference type="EMBL" id="UXUI01007232">
    <property type="protein sequence ID" value="VDD86437.1"/>
    <property type="molecule type" value="Genomic_DNA"/>
</dbReference>
<feature type="region of interest" description="Disordered" evidence="1">
    <location>
        <begin position="1"/>
        <end position="52"/>
    </location>
</feature>
<feature type="compositionally biased region" description="Polar residues" evidence="1">
    <location>
        <begin position="29"/>
        <end position="42"/>
    </location>
</feature>
<feature type="compositionally biased region" description="Polar residues" evidence="1">
    <location>
        <begin position="150"/>
        <end position="170"/>
    </location>
</feature>
<dbReference type="Proteomes" id="UP000274131">
    <property type="component" value="Unassembled WGS sequence"/>
</dbReference>
<dbReference type="AlphaFoldDB" id="A0A0N4UWJ8"/>
<evidence type="ECO:0000313" key="4">
    <source>
        <dbReference type="WBParaSite" id="EVEC_0000187201-mRNA-1"/>
    </source>
</evidence>
<sequence length="258" mass="28095">MEQSAPCTPEAGPLNTTRESDNMMYDSRGVQTPASGGMNQSYIGEPQSPLTQIDPHRLRDMVVDKQNAGAHGSLDSPYKQQQQFWEHNSGCPTSSPSSMRLAPNSAGSQMPLMMHSSRMSQGRSPLNSPVGVHGSSYSARPPSNAPSSPFLQPSQTPVHYPQGMQQMPQSPATNMMPSGQVPPASPGNVYQPRMNTMGPMQQQYSYAPQVQQQWNPPPQPHYVGQPQMMSSSGQRVMIQRVPYLPPVFVGLALFVSSV</sequence>
<feature type="compositionally biased region" description="Polar residues" evidence="1">
    <location>
        <begin position="78"/>
        <end position="98"/>
    </location>
</feature>
<accession>A0A0N4UWJ8</accession>
<evidence type="ECO:0000313" key="2">
    <source>
        <dbReference type="EMBL" id="VDD86437.1"/>
    </source>
</evidence>
<gene>
    <name evidence="2" type="ORF">EVEC_LOCUS1580</name>
</gene>
<keyword evidence="3" id="KW-1185">Reference proteome</keyword>
<feature type="compositionally biased region" description="Low complexity" evidence="1">
    <location>
        <begin position="135"/>
        <end position="149"/>
    </location>
</feature>
<reference evidence="4" key="1">
    <citation type="submission" date="2017-02" db="UniProtKB">
        <authorList>
            <consortium name="WormBaseParasite"/>
        </authorList>
    </citation>
    <scope>IDENTIFICATION</scope>
</reference>
<organism evidence="4">
    <name type="scientific">Enterobius vermicularis</name>
    <name type="common">Human pinworm</name>
    <dbReference type="NCBI Taxonomy" id="51028"/>
    <lineage>
        <taxon>Eukaryota</taxon>
        <taxon>Metazoa</taxon>
        <taxon>Ecdysozoa</taxon>
        <taxon>Nematoda</taxon>
        <taxon>Chromadorea</taxon>
        <taxon>Rhabditida</taxon>
        <taxon>Spirurina</taxon>
        <taxon>Oxyuridomorpha</taxon>
        <taxon>Oxyuroidea</taxon>
        <taxon>Oxyuridae</taxon>
        <taxon>Enterobius</taxon>
    </lineage>
</organism>
<feature type="region of interest" description="Disordered" evidence="1">
    <location>
        <begin position="65"/>
        <end position="170"/>
    </location>
</feature>
<evidence type="ECO:0000313" key="3">
    <source>
        <dbReference type="Proteomes" id="UP000274131"/>
    </source>
</evidence>
<dbReference type="OrthoDB" id="5874693at2759"/>
<name>A0A0N4UWJ8_ENTVE</name>
<feature type="compositionally biased region" description="Polar residues" evidence="1">
    <location>
        <begin position="117"/>
        <end position="127"/>
    </location>
</feature>
<dbReference type="WBParaSite" id="EVEC_0000187201-mRNA-1">
    <property type="protein sequence ID" value="EVEC_0000187201-mRNA-1"/>
    <property type="gene ID" value="EVEC_0000187201"/>
</dbReference>
<reference evidence="2 3" key="2">
    <citation type="submission" date="2018-10" db="EMBL/GenBank/DDBJ databases">
        <authorList>
            <consortium name="Pathogen Informatics"/>
        </authorList>
    </citation>
    <scope>NUCLEOTIDE SEQUENCE [LARGE SCALE GENOMIC DNA]</scope>
</reference>
<protein>
    <submittedName>
        <fullName evidence="4">Mastermind-like domain-containing protein 1</fullName>
    </submittedName>
</protein>
<proteinExistence type="predicted"/>